<name>V5GTB7_ANOGL</name>
<dbReference type="GO" id="GO:0004523">
    <property type="term" value="F:RNA-DNA hybrid ribonuclease activity"/>
    <property type="evidence" value="ECO:0007669"/>
    <property type="project" value="InterPro"/>
</dbReference>
<dbReference type="AlphaFoldDB" id="V5GTB7"/>
<dbReference type="Pfam" id="PF00075">
    <property type="entry name" value="RNase_H"/>
    <property type="match status" value="1"/>
</dbReference>
<organism evidence="2">
    <name type="scientific">Anoplophora glabripennis</name>
    <name type="common">Asian longhorn beetle</name>
    <name type="synonym">Anoplophora nobilis</name>
    <dbReference type="NCBI Taxonomy" id="217634"/>
    <lineage>
        <taxon>Eukaryota</taxon>
        <taxon>Metazoa</taxon>
        <taxon>Ecdysozoa</taxon>
        <taxon>Arthropoda</taxon>
        <taxon>Hexapoda</taxon>
        <taxon>Insecta</taxon>
        <taxon>Pterygota</taxon>
        <taxon>Neoptera</taxon>
        <taxon>Endopterygota</taxon>
        <taxon>Coleoptera</taxon>
        <taxon>Polyphaga</taxon>
        <taxon>Cucujiformia</taxon>
        <taxon>Chrysomeloidea</taxon>
        <taxon>Cerambycidae</taxon>
        <taxon>Lamiinae</taxon>
        <taxon>Lamiini</taxon>
        <taxon>Anoplophora</taxon>
    </lineage>
</organism>
<dbReference type="EMBL" id="GALX01005013">
    <property type="protein sequence ID" value="JAB63453.1"/>
    <property type="molecule type" value="Transcribed_RNA"/>
</dbReference>
<evidence type="ECO:0000313" key="2">
    <source>
        <dbReference type="EMBL" id="JAB63453.1"/>
    </source>
</evidence>
<dbReference type="InterPro" id="IPR012337">
    <property type="entry name" value="RNaseH-like_sf"/>
</dbReference>
<dbReference type="GO" id="GO:0003676">
    <property type="term" value="F:nucleic acid binding"/>
    <property type="evidence" value="ECO:0007669"/>
    <property type="project" value="InterPro"/>
</dbReference>
<sequence length="252" mass="28299">MLSLHATVVQKELAGITIAVKEIARRHTTGKTIRIYTDSRQALLTLRNHKIMTRTVWECHEALVVASAANSISVCWVKGHEQCYGNKEADKLARSASGLNIFGPGPSSVLPLSALVGIIKEDTHKEFMKRWDETISCHFAKEFLVYPSKDTAKKYLAMSRSNLRLVTGIQTGHCWLRKHLYNMGKCETPLCRGCEQEDETVLHLLCECTAVSSTRESMLGERWPSMAYIREIPLSNVTTFFTVIGWLAAQVD</sequence>
<accession>V5GTB7</accession>
<dbReference type="InterPro" id="IPR036397">
    <property type="entry name" value="RNaseH_sf"/>
</dbReference>
<dbReference type="Gene3D" id="3.30.420.10">
    <property type="entry name" value="Ribonuclease H-like superfamily/Ribonuclease H"/>
    <property type="match status" value="1"/>
</dbReference>
<dbReference type="SUPFAM" id="SSF53098">
    <property type="entry name" value="Ribonuclease H-like"/>
    <property type="match status" value="1"/>
</dbReference>
<dbReference type="PROSITE" id="PS50879">
    <property type="entry name" value="RNASE_H_1"/>
    <property type="match status" value="1"/>
</dbReference>
<protein>
    <recommendedName>
        <fullName evidence="1">RNase H type-1 domain-containing protein</fullName>
    </recommendedName>
</protein>
<reference evidence="2" key="1">
    <citation type="submission" date="2013-07" db="EMBL/GenBank/DDBJ databases">
        <title>Midgut Transcriptome Profiling of Anoplphora glabripennis, a Lignocellulose Degrading, Wood-Boring Cerambycid.</title>
        <authorList>
            <person name="Scully E.D."/>
            <person name="Hoover K."/>
            <person name="Carlson J.E."/>
            <person name="Tien M."/>
            <person name="Geib S.M."/>
        </authorList>
    </citation>
    <scope>NUCLEOTIDE SEQUENCE</scope>
</reference>
<evidence type="ECO:0000259" key="1">
    <source>
        <dbReference type="PROSITE" id="PS50879"/>
    </source>
</evidence>
<dbReference type="CDD" id="cd09276">
    <property type="entry name" value="Rnase_HI_RT_non_LTR"/>
    <property type="match status" value="1"/>
</dbReference>
<feature type="domain" description="RNase H type-1" evidence="1">
    <location>
        <begin position="1"/>
        <end position="98"/>
    </location>
</feature>
<dbReference type="InterPro" id="IPR002156">
    <property type="entry name" value="RNaseH_domain"/>
</dbReference>
<proteinExistence type="predicted"/>